<protein>
    <submittedName>
        <fullName evidence="1">Uncharacterized protein</fullName>
    </submittedName>
</protein>
<evidence type="ECO:0000313" key="1">
    <source>
        <dbReference type="EMBL" id="KAJ8014866.1"/>
    </source>
</evidence>
<dbReference type="Proteomes" id="UP001157502">
    <property type="component" value="Chromosome 2"/>
</dbReference>
<evidence type="ECO:0000313" key="2">
    <source>
        <dbReference type="Proteomes" id="UP001157502"/>
    </source>
</evidence>
<comment type="caution">
    <text evidence="1">The sequence shown here is derived from an EMBL/GenBank/DDBJ whole genome shotgun (WGS) entry which is preliminary data.</text>
</comment>
<dbReference type="EMBL" id="CM055729">
    <property type="protein sequence ID" value="KAJ8014866.1"/>
    <property type="molecule type" value="Genomic_DNA"/>
</dbReference>
<reference evidence="1" key="1">
    <citation type="submission" date="2021-05" db="EMBL/GenBank/DDBJ databases">
        <authorList>
            <person name="Pan Q."/>
            <person name="Jouanno E."/>
            <person name="Zahm M."/>
            <person name="Klopp C."/>
            <person name="Cabau C."/>
            <person name="Louis A."/>
            <person name="Berthelot C."/>
            <person name="Parey E."/>
            <person name="Roest Crollius H."/>
            <person name="Montfort J."/>
            <person name="Robinson-Rechavi M."/>
            <person name="Bouchez O."/>
            <person name="Lampietro C."/>
            <person name="Lopez Roques C."/>
            <person name="Donnadieu C."/>
            <person name="Postlethwait J."/>
            <person name="Bobe J."/>
            <person name="Dillon D."/>
            <person name="Chandos A."/>
            <person name="von Hippel F."/>
            <person name="Guiguen Y."/>
        </authorList>
    </citation>
    <scope>NUCLEOTIDE SEQUENCE</scope>
    <source>
        <strain evidence="1">YG-Jan2019</strain>
    </source>
</reference>
<gene>
    <name evidence="1" type="ORF">DPEC_G00020220</name>
</gene>
<proteinExistence type="predicted"/>
<sequence length="472" mass="53020">MNNTDATRVLEENKKIIEGQLENIDHDDGIIGLLNDVEHLSVSDRILSVCSGVKPKSKWISTQDFPSNSQELAADTGPSGTYRMLLQSSVSSTCSSFNCSSAESDEVFSEGETTANRRNTMKRCRSWRTFLTIMQWSLQRQSSWVQLAGHQGNFRLSEGGEVLKRFSEVEAVCLQALMVDPLRSFVPQYYGSVNRGGHSYIRLEDLLSGLKNPVIMDCKMGVRTYQEEELTRAQTKPTLRADMYLKMKKADPTAPTKEENEQQGVTKWRYMQWRDCNSSSSTLGFRIEGVMMDNGTVHRDFKKALTAVQVTEALLCFTKSQLPILKSYHSRLQALGESLKESPFFKTHEVIGSSLLFVHDRTSKASIWMIDFGKTIPVPSGMELRHNVPWALGNREDGYLIGLANLSSFLGQAIDQVASRQEKNNEMETTDTNVQQDERKIESQAGLDEQAEATVNVTRGTSSKQYSQECAL</sequence>
<keyword evidence="2" id="KW-1185">Reference proteome</keyword>
<accession>A0ACC2HG22</accession>
<name>A0ACC2HG22_DALPE</name>
<organism evidence="1 2">
    <name type="scientific">Dallia pectoralis</name>
    <name type="common">Alaska blackfish</name>
    <dbReference type="NCBI Taxonomy" id="75939"/>
    <lineage>
        <taxon>Eukaryota</taxon>
        <taxon>Metazoa</taxon>
        <taxon>Chordata</taxon>
        <taxon>Craniata</taxon>
        <taxon>Vertebrata</taxon>
        <taxon>Euteleostomi</taxon>
        <taxon>Actinopterygii</taxon>
        <taxon>Neopterygii</taxon>
        <taxon>Teleostei</taxon>
        <taxon>Protacanthopterygii</taxon>
        <taxon>Esociformes</taxon>
        <taxon>Umbridae</taxon>
        <taxon>Dallia</taxon>
    </lineage>
</organism>